<dbReference type="PANTHER" id="PTHR30565:SF9">
    <property type="entry name" value="PROTEIN YCIF"/>
    <property type="match status" value="1"/>
</dbReference>
<reference evidence="1 2" key="1">
    <citation type="submission" date="2024-06" db="EMBL/GenBank/DDBJ databases">
        <title>Genomics of switchgrass bacterial isolates.</title>
        <authorList>
            <person name="Shade A."/>
        </authorList>
    </citation>
    <scope>NUCLEOTIDE SEQUENCE [LARGE SCALE GENOMIC DNA]</scope>
    <source>
        <strain evidence="1 2">PvP084</strain>
    </source>
</reference>
<dbReference type="InterPro" id="IPR047114">
    <property type="entry name" value="YciF"/>
</dbReference>
<dbReference type="SUPFAM" id="SSF47240">
    <property type="entry name" value="Ferritin-like"/>
    <property type="match status" value="1"/>
</dbReference>
<accession>A0ABV2NHK2</accession>
<evidence type="ECO:0000313" key="2">
    <source>
        <dbReference type="Proteomes" id="UP001549119"/>
    </source>
</evidence>
<dbReference type="Pfam" id="PF05974">
    <property type="entry name" value="DUF892"/>
    <property type="match status" value="1"/>
</dbReference>
<dbReference type="InterPro" id="IPR010287">
    <property type="entry name" value="DUF892_YciF-like"/>
</dbReference>
<comment type="caution">
    <text evidence="1">The sequence shown here is derived from an EMBL/GenBank/DDBJ whole genome shotgun (WGS) entry which is preliminary data.</text>
</comment>
<name>A0ABV2NHK2_9HYPH</name>
<dbReference type="InterPro" id="IPR012347">
    <property type="entry name" value="Ferritin-like"/>
</dbReference>
<dbReference type="Gene3D" id="1.20.1260.10">
    <property type="match status" value="1"/>
</dbReference>
<sequence>MSGPDSLKEVYLDEMQDLWSANDQMVRAVQELGGQVSDANLKRMLDRSVDGIRKHTDVLKSLIRANGGEPRPEPCKGMEGLVAEALKHGIKAASPDPRLRDVAIIAQYQRMSHYGLAGFGSAAAYAKALGRTDDASKLKQAVDEIYEGDAAASQLAEAVERAAA</sequence>
<keyword evidence="2" id="KW-1185">Reference proteome</keyword>
<evidence type="ECO:0000313" key="1">
    <source>
        <dbReference type="EMBL" id="MET3865923.1"/>
    </source>
</evidence>
<dbReference type="InterPro" id="IPR009078">
    <property type="entry name" value="Ferritin-like_SF"/>
</dbReference>
<organism evidence="1 2">
    <name type="scientific">Methylobacterium radiotolerans</name>
    <dbReference type="NCBI Taxonomy" id="31998"/>
    <lineage>
        <taxon>Bacteria</taxon>
        <taxon>Pseudomonadati</taxon>
        <taxon>Pseudomonadota</taxon>
        <taxon>Alphaproteobacteria</taxon>
        <taxon>Hyphomicrobiales</taxon>
        <taxon>Methylobacteriaceae</taxon>
        <taxon>Methylobacterium</taxon>
    </lineage>
</organism>
<dbReference type="Proteomes" id="UP001549119">
    <property type="component" value="Unassembled WGS sequence"/>
</dbReference>
<gene>
    <name evidence="1" type="ORF">ABIC20_003232</name>
</gene>
<dbReference type="RefSeq" id="WP_071000120.1">
    <property type="nucleotide sequence ID" value="NZ_JBEPNV010000001.1"/>
</dbReference>
<dbReference type="PANTHER" id="PTHR30565">
    <property type="entry name" value="PROTEIN YCIF"/>
    <property type="match status" value="1"/>
</dbReference>
<proteinExistence type="predicted"/>
<dbReference type="EMBL" id="JBEPNW010000002">
    <property type="protein sequence ID" value="MET3865923.1"/>
    <property type="molecule type" value="Genomic_DNA"/>
</dbReference>
<protein>
    <submittedName>
        <fullName evidence="1">Ferritin-like metal-binding protein YciE</fullName>
    </submittedName>
</protein>